<comment type="subunit">
    <text evidence="5">Component of the RIX1 complex, composed of IPI1, RIX1/IPI2 and IPI3 in a 1:2:2 stoichiometry. The complex interacts (via RIX1) with MDN1 (via its hexameric AAA ATPase ring) and the pre-60S ribosome particles.</text>
</comment>
<dbReference type="GO" id="GO:0120330">
    <property type="term" value="C:rixosome complex"/>
    <property type="evidence" value="ECO:0007669"/>
    <property type="project" value="UniProtKB-UniRule"/>
</dbReference>
<dbReference type="Proteomes" id="UP001182556">
    <property type="component" value="Unassembled WGS sequence"/>
</dbReference>
<dbReference type="GO" id="GO:0006364">
    <property type="term" value="P:rRNA processing"/>
    <property type="evidence" value="ECO:0007669"/>
    <property type="project" value="UniProtKB-UniRule"/>
</dbReference>
<comment type="caution">
    <text evidence="7">The sequence shown here is derived from an EMBL/GenBank/DDBJ whole genome shotgun (WGS) entry which is preliminary data.</text>
</comment>
<evidence type="ECO:0000256" key="6">
    <source>
        <dbReference type="SAM" id="MobiDB-lite"/>
    </source>
</evidence>
<evidence type="ECO:0000256" key="2">
    <source>
        <dbReference type="ARBA" id="ARBA00022574"/>
    </source>
</evidence>
<gene>
    <name evidence="7" type="ORF">DB88DRAFT_355182</name>
</gene>
<accession>A0AAD9FKB7</accession>
<evidence type="ECO:0000256" key="5">
    <source>
        <dbReference type="RuleBase" id="RU369067"/>
    </source>
</evidence>
<name>A0AAD9FKB7_PAPLA</name>
<dbReference type="PROSITE" id="PS50294">
    <property type="entry name" value="WD_REPEATS_REGION"/>
    <property type="match status" value="1"/>
</dbReference>
<keyword evidence="8" id="KW-1185">Reference proteome</keyword>
<feature type="region of interest" description="Disordered" evidence="6">
    <location>
        <begin position="398"/>
        <end position="421"/>
    </location>
</feature>
<dbReference type="GO" id="GO:0006261">
    <property type="term" value="P:DNA-templated DNA replication"/>
    <property type="evidence" value="ECO:0007669"/>
    <property type="project" value="TreeGrafter"/>
</dbReference>
<keyword evidence="5" id="KW-0698">rRNA processing</keyword>
<dbReference type="Gene3D" id="2.130.10.10">
    <property type="entry name" value="YVTN repeat-like/Quinoprotein amine dehydrogenase"/>
    <property type="match status" value="3"/>
</dbReference>
<feature type="repeat" description="WD" evidence="4">
    <location>
        <begin position="131"/>
        <end position="162"/>
    </location>
</feature>
<dbReference type="InterPro" id="IPR036322">
    <property type="entry name" value="WD40_repeat_dom_sf"/>
</dbReference>
<evidence type="ECO:0000256" key="3">
    <source>
        <dbReference type="ARBA" id="ARBA00022737"/>
    </source>
</evidence>
<dbReference type="PROSITE" id="PS50082">
    <property type="entry name" value="WD_REPEATS_2"/>
    <property type="match status" value="2"/>
</dbReference>
<keyword evidence="2 4" id="KW-0853">WD repeat</keyword>
<dbReference type="PANTHER" id="PTHR18763">
    <property type="entry name" value="WD-REPEAT PROTEIN 18"/>
    <property type="match status" value="1"/>
</dbReference>
<comment type="subcellular location">
    <subcellularLocation>
        <location evidence="5">Nucleus</location>
    </subcellularLocation>
</comment>
<keyword evidence="5" id="KW-0539">Nucleus</keyword>
<dbReference type="PANTHER" id="PTHR18763:SF0">
    <property type="entry name" value="WD REPEAT-CONTAINING PROTEIN 18"/>
    <property type="match status" value="1"/>
</dbReference>
<dbReference type="AlphaFoldDB" id="A0AAD9FKB7"/>
<dbReference type="SMART" id="SM00320">
    <property type="entry name" value="WD40"/>
    <property type="match status" value="4"/>
</dbReference>
<sequence>MAPQELILSACSSETTAIAPGRSTSAPAIHLHDLLSASSVQPFKTSVSSAQSVSHVQTRADAGGAIYAVQEGKAIVHVWAWQKDQMHLKLHLPEKLSCFKVSPDGCWAAGGSPTGHIYLWEISSGLLHASFTAHYRTVTTLTFSADSRVLVTSSMDSSVHVYLVSRLVDPEGDVQKPYGTLNDHTLGIRDVSVSKTSSALGGRCLTASDDGTVKLWSLSAPFDLLSTFTFPPGVVPCVLALEPSERYFYVGTTGGDVYHVPLFKRRGELGGANSDIEAIGGGGQGAPPTKVEGAVISYKSPITALALSLSSSHLLVGTQSADIHIHSLPSHQHLRTISSHAGPITHLSCLLRPPDLVGSTTTKHDAWPAPEIKPLERMRMGRTARDVQEVTMTLRPTPASTLDALRGPRSNQLASSSSSVALPGDDQLAELLAENKRLRSSLDRATKINDKMWNGIVDSHLLPKQDQPNGHV</sequence>
<proteinExistence type="inferred from homology"/>
<evidence type="ECO:0000313" key="8">
    <source>
        <dbReference type="Proteomes" id="UP001182556"/>
    </source>
</evidence>
<dbReference type="InterPro" id="IPR015943">
    <property type="entry name" value="WD40/YVTN_repeat-like_dom_sf"/>
</dbReference>
<dbReference type="InterPro" id="IPR045227">
    <property type="entry name" value="WDR18/Ipi3/RID3"/>
</dbReference>
<evidence type="ECO:0000256" key="4">
    <source>
        <dbReference type="PROSITE-ProRule" id="PRU00221"/>
    </source>
</evidence>
<evidence type="ECO:0000256" key="1">
    <source>
        <dbReference type="ARBA" id="ARBA00010143"/>
    </source>
</evidence>
<organism evidence="7 8">
    <name type="scientific">Papiliotrema laurentii</name>
    <name type="common">Cryptococcus laurentii</name>
    <dbReference type="NCBI Taxonomy" id="5418"/>
    <lineage>
        <taxon>Eukaryota</taxon>
        <taxon>Fungi</taxon>
        <taxon>Dikarya</taxon>
        <taxon>Basidiomycota</taxon>
        <taxon>Agaricomycotina</taxon>
        <taxon>Tremellomycetes</taxon>
        <taxon>Tremellales</taxon>
        <taxon>Rhynchogastremaceae</taxon>
        <taxon>Papiliotrema</taxon>
    </lineage>
</organism>
<dbReference type="GO" id="GO:0005656">
    <property type="term" value="C:nuclear pre-replicative complex"/>
    <property type="evidence" value="ECO:0007669"/>
    <property type="project" value="TreeGrafter"/>
</dbReference>
<feature type="repeat" description="WD" evidence="4">
    <location>
        <begin position="181"/>
        <end position="219"/>
    </location>
</feature>
<comment type="function">
    <text evidence="5">Component of the RIX1 complex required for processing of ITS2 sequences from 35S pre-rRNA.</text>
</comment>
<dbReference type="EMBL" id="JAODAN010000008">
    <property type="protein sequence ID" value="KAK1922465.1"/>
    <property type="molecule type" value="Genomic_DNA"/>
</dbReference>
<dbReference type="InterPro" id="IPR001680">
    <property type="entry name" value="WD40_rpt"/>
</dbReference>
<dbReference type="Pfam" id="PF00400">
    <property type="entry name" value="WD40"/>
    <property type="match status" value="3"/>
</dbReference>
<evidence type="ECO:0000313" key="7">
    <source>
        <dbReference type="EMBL" id="KAK1922465.1"/>
    </source>
</evidence>
<dbReference type="SUPFAM" id="SSF50978">
    <property type="entry name" value="WD40 repeat-like"/>
    <property type="match status" value="1"/>
</dbReference>
<comment type="similarity">
    <text evidence="1 5">Belongs to the WD repeat IPI3/WDR18 family.</text>
</comment>
<reference evidence="7" key="1">
    <citation type="submission" date="2023-02" db="EMBL/GenBank/DDBJ databases">
        <title>Identification and recombinant expression of a fungal hydrolase from Papiliotrema laurentii that hydrolyzes apple cutin and clears colloidal polyester polyurethane.</title>
        <authorList>
            <consortium name="DOE Joint Genome Institute"/>
            <person name="Roman V.A."/>
            <person name="Bojanowski C."/>
            <person name="Crable B.R."/>
            <person name="Wagner D.N."/>
            <person name="Hung C.S."/>
            <person name="Nadeau L.J."/>
            <person name="Schratz L."/>
            <person name="Haridas S."/>
            <person name="Pangilinan J."/>
            <person name="Lipzen A."/>
            <person name="Na H."/>
            <person name="Yan M."/>
            <person name="Ng V."/>
            <person name="Grigoriev I.V."/>
            <person name="Spatafora J.W."/>
            <person name="Barlow D."/>
            <person name="Biffinger J."/>
            <person name="Kelley-Loughnane N."/>
            <person name="Varaljay V.A."/>
            <person name="Crookes-Goodson W.J."/>
        </authorList>
    </citation>
    <scope>NUCLEOTIDE SEQUENCE</scope>
    <source>
        <strain evidence="7">5307AH</strain>
    </source>
</reference>
<keyword evidence="3" id="KW-0677">Repeat</keyword>
<protein>
    <recommendedName>
        <fullName evidence="5">Pre-rRNA-processing protein IPI3</fullName>
    </recommendedName>
</protein>